<keyword evidence="1" id="KW-1133">Transmembrane helix</keyword>
<dbReference type="Pfam" id="PF08695">
    <property type="entry name" value="Coa1"/>
    <property type="match status" value="1"/>
</dbReference>
<evidence type="ECO:0008006" key="4">
    <source>
        <dbReference type="Google" id="ProtNLM"/>
    </source>
</evidence>
<protein>
    <recommendedName>
        <fullName evidence="4">Cytochrome oxidase complex assembly protein 1</fullName>
    </recommendedName>
</protein>
<name>A0ABU1YPL0_ROSSA</name>
<keyword evidence="1" id="KW-0472">Membrane</keyword>
<dbReference type="InterPro" id="IPR014807">
    <property type="entry name" value="Coa1"/>
</dbReference>
<keyword evidence="3" id="KW-1185">Reference proteome</keyword>
<dbReference type="Proteomes" id="UP001180453">
    <property type="component" value="Unassembled WGS sequence"/>
</dbReference>
<dbReference type="RefSeq" id="WP_310267068.1">
    <property type="nucleotide sequence ID" value="NZ_JAVDXU010000002.1"/>
</dbReference>
<dbReference type="EMBL" id="JAVDXU010000002">
    <property type="protein sequence ID" value="MDR7270789.1"/>
    <property type="molecule type" value="Genomic_DNA"/>
</dbReference>
<evidence type="ECO:0000313" key="2">
    <source>
        <dbReference type="EMBL" id="MDR7270789.1"/>
    </source>
</evidence>
<feature type="transmembrane region" description="Helical" evidence="1">
    <location>
        <begin position="89"/>
        <end position="112"/>
    </location>
</feature>
<proteinExistence type="predicted"/>
<evidence type="ECO:0000256" key="1">
    <source>
        <dbReference type="SAM" id="Phobius"/>
    </source>
</evidence>
<organism evidence="2 3">
    <name type="scientific">Roseateles saccharophilus</name>
    <name type="common">Pseudomonas saccharophila</name>
    <dbReference type="NCBI Taxonomy" id="304"/>
    <lineage>
        <taxon>Bacteria</taxon>
        <taxon>Pseudomonadati</taxon>
        <taxon>Pseudomonadota</taxon>
        <taxon>Betaproteobacteria</taxon>
        <taxon>Burkholderiales</taxon>
        <taxon>Sphaerotilaceae</taxon>
        <taxon>Roseateles</taxon>
    </lineage>
</organism>
<gene>
    <name evidence="2" type="ORF">J2X20_003447</name>
</gene>
<comment type="caution">
    <text evidence="2">The sequence shown here is derived from an EMBL/GenBank/DDBJ whole genome shotgun (WGS) entry which is preliminary data.</text>
</comment>
<evidence type="ECO:0000313" key="3">
    <source>
        <dbReference type="Proteomes" id="UP001180453"/>
    </source>
</evidence>
<accession>A0ABU1YPL0</accession>
<reference evidence="2 3" key="1">
    <citation type="submission" date="2023-07" db="EMBL/GenBank/DDBJ databases">
        <title>Sorghum-associated microbial communities from plants grown in Nebraska, USA.</title>
        <authorList>
            <person name="Schachtman D."/>
        </authorList>
    </citation>
    <scope>NUCLEOTIDE SEQUENCE [LARGE SCALE GENOMIC DNA]</scope>
    <source>
        <strain evidence="2 3">BE314</strain>
    </source>
</reference>
<keyword evidence="1" id="KW-0812">Transmembrane</keyword>
<feature type="transmembrane region" description="Helical" evidence="1">
    <location>
        <begin position="41"/>
        <end position="61"/>
    </location>
</feature>
<sequence length="215" mass="23544">MQTTANTSGQGAASQVPPEIQRWNWGAFLLSWIWGIGNNTLAALVVFVPLLGFAWLFVLGAKGSEWAWRHKRWASVDEFKASQRRWARWGVAVWLALLAVVCAVFFGIFALLKDSEAYKLARARLEADERVVELVGRPMSTGFPMGQIRVSGPRGSASLSFSVEGPKGKGTAFVEATQDMGQWKIDRLVFQPEGGSGRRLNLVPQAPDELPAGAT</sequence>